<evidence type="ECO:0000256" key="1">
    <source>
        <dbReference type="ARBA" id="ARBA00022490"/>
    </source>
</evidence>
<dbReference type="InterPro" id="IPR007472">
    <property type="entry name" value="N-end_Aminoacyl_Trfase_C"/>
</dbReference>
<feature type="domain" description="N-end aminoacyl transferase N-terminal" evidence="4">
    <location>
        <begin position="14"/>
        <end position="82"/>
    </location>
</feature>
<dbReference type="OrthoDB" id="9782022at2"/>
<dbReference type="GO" id="GO:0004057">
    <property type="term" value="F:arginyl-tRNA--protein transferase activity"/>
    <property type="evidence" value="ECO:0007669"/>
    <property type="project" value="InterPro"/>
</dbReference>
<dbReference type="Proteomes" id="UP000326354">
    <property type="component" value="Chromosome"/>
</dbReference>
<dbReference type="GO" id="GO:0071596">
    <property type="term" value="P:ubiquitin-dependent protein catabolic process via the N-end rule pathway"/>
    <property type="evidence" value="ECO:0007669"/>
    <property type="project" value="InterPro"/>
</dbReference>
<organism evidence="6 7">
    <name type="scientific">Uabimicrobium amorphum</name>
    <dbReference type="NCBI Taxonomy" id="2596890"/>
    <lineage>
        <taxon>Bacteria</taxon>
        <taxon>Pseudomonadati</taxon>
        <taxon>Planctomycetota</taxon>
        <taxon>Candidatus Uabimicrobiia</taxon>
        <taxon>Candidatus Uabimicrobiales</taxon>
        <taxon>Candidatus Uabimicrobiaceae</taxon>
        <taxon>Candidatus Uabimicrobium</taxon>
    </lineage>
</organism>
<evidence type="ECO:0000259" key="5">
    <source>
        <dbReference type="Pfam" id="PF04377"/>
    </source>
</evidence>
<dbReference type="AlphaFoldDB" id="A0A5S9F2W4"/>
<accession>A0A5S9F2W4</accession>
<evidence type="ECO:0000256" key="3">
    <source>
        <dbReference type="ARBA" id="ARBA00023315"/>
    </source>
</evidence>
<evidence type="ECO:0000313" key="6">
    <source>
        <dbReference type="EMBL" id="BBM83523.1"/>
    </source>
</evidence>
<dbReference type="PANTHER" id="PTHR21367">
    <property type="entry name" value="ARGININE-TRNA-PROTEIN TRANSFERASE 1"/>
    <property type="match status" value="1"/>
</dbReference>
<name>A0A5S9F2W4_UABAM</name>
<dbReference type="InterPro" id="IPR007471">
    <property type="entry name" value="N-end_Aminoacyl_Trfase_N"/>
</dbReference>
<sequence>MIILQEKRFDSLDSCSYLPEMQKRFEYFFAYELQEKEISELLEKGWRKFGMYFFRPRCPGCRACIPTRVVVQDFSPRKSQKRVLKKAQDVEVRFVSLRYDEKIFELYKKHSQNRFDQKEGSEEDFIHSFYLPSCPGLQSEFYIEDKLVGVGFLDRGHNALSSVYFVYDTDYQNLNLGTFSILKEIEYAKNLGLSYYYLGYYIEKCSRMAYKNKFHPQEHFNWQTQLWKQQIGDTNAKSKH</sequence>
<dbReference type="InterPro" id="IPR017138">
    <property type="entry name" value="Asp_Glu_LeuTrfase"/>
</dbReference>
<dbReference type="SUPFAM" id="SSF55729">
    <property type="entry name" value="Acyl-CoA N-acyltransferases (Nat)"/>
    <property type="match status" value="1"/>
</dbReference>
<dbReference type="Pfam" id="PF04377">
    <property type="entry name" value="ATE_C"/>
    <property type="match status" value="1"/>
</dbReference>
<keyword evidence="2 6" id="KW-0808">Transferase</keyword>
<keyword evidence="1" id="KW-0963">Cytoplasm</keyword>
<keyword evidence="3" id="KW-0012">Acyltransferase</keyword>
<proteinExistence type="predicted"/>
<feature type="domain" description="N-end rule aminoacyl transferase C-terminal" evidence="5">
    <location>
        <begin position="104"/>
        <end position="220"/>
    </location>
</feature>
<evidence type="ECO:0000256" key="2">
    <source>
        <dbReference type="ARBA" id="ARBA00022679"/>
    </source>
</evidence>
<dbReference type="Pfam" id="PF04376">
    <property type="entry name" value="ATE_N"/>
    <property type="match status" value="1"/>
</dbReference>
<dbReference type="InterPro" id="IPR016181">
    <property type="entry name" value="Acyl_CoA_acyltransferase"/>
</dbReference>
<dbReference type="PIRSF" id="PIRSF037208">
    <property type="entry name" value="ATE_pro_prd"/>
    <property type="match status" value="1"/>
</dbReference>
<evidence type="ECO:0000313" key="7">
    <source>
        <dbReference type="Proteomes" id="UP000326354"/>
    </source>
</evidence>
<dbReference type="GO" id="GO:0008914">
    <property type="term" value="F:leucyl-tRNA--protein transferase activity"/>
    <property type="evidence" value="ECO:0007669"/>
    <property type="project" value="InterPro"/>
</dbReference>
<protein>
    <submittedName>
        <fullName evidence="6">Putative arginyl-tRNA--protein transferase</fullName>
    </submittedName>
</protein>
<evidence type="ECO:0000259" key="4">
    <source>
        <dbReference type="Pfam" id="PF04376"/>
    </source>
</evidence>
<dbReference type="GO" id="GO:0005737">
    <property type="term" value="C:cytoplasm"/>
    <property type="evidence" value="ECO:0007669"/>
    <property type="project" value="TreeGrafter"/>
</dbReference>
<dbReference type="RefSeq" id="WP_151967719.1">
    <property type="nucleotide sequence ID" value="NZ_AP019860.1"/>
</dbReference>
<dbReference type="EMBL" id="AP019860">
    <property type="protein sequence ID" value="BBM83523.1"/>
    <property type="molecule type" value="Genomic_DNA"/>
</dbReference>
<reference evidence="6 7" key="1">
    <citation type="submission" date="2019-08" db="EMBL/GenBank/DDBJ databases">
        <title>Complete genome sequence of Candidatus Uab amorphum.</title>
        <authorList>
            <person name="Shiratori T."/>
            <person name="Suzuki S."/>
            <person name="Kakizawa Y."/>
            <person name="Ishida K."/>
        </authorList>
    </citation>
    <scope>NUCLEOTIDE SEQUENCE [LARGE SCALE GENOMIC DNA]</scope>
    <source>
        <strain evidence="6 7">SRT547</strain>
    </source>
</reference>
<dbReference type="InterPro" id="IPR030700">
    <property type="entry name" value="N-end_Aminoacyl_Trfase"/>
</dbReference>
<dbReference type="KEGG" id="uam:UABAM_01875"/>
<dbReference type="PANTHER" id="PTHR21367:SF1">
    <property type="entry name" value="ARGINYL-TRNA--PROTEIN TRANSFERASE 1"/>
    <property type="match status" value="1"/>
</dbReference>
<gene>
    <name evidence="6" type="ORF">UABAM_01875</name>
</gene>
<dbReference type="NCBIfam" id="NF002346">
    <property type="entry name" value="PRK01305.2-3"/>
    <property type="match status" value="1"/>
</dbReference>
<keyword evidence="7" id="KW-1185">Reference proteome</keyword>